<keyword evidence="3" id="KW-0274">FAD</keyword>
<dbReference type="PANTHER" id="PTHR43557:SF2">
    <property type="entry name" value="RIESKE DOMAIN-CONTAINING PROTEIN-RELATED"/>
    <property type="match status" value="1"/>
</dbReference>
<dbReference type="InterPro" id="IPR036188">
    <property type="entry name" value="FAD/NAD-bd_sf"/>
</dbReference>
<dbReference type="Pfam" id="PF14759">
    <property type="entry name" value="Reductase_C"/>
    <property type="match status" value="1"/>
</dbReference>
<keyword evidence="2" id="KW-0285">Flavoprotein</keyword>
<dbReference type="InterPro" id="IPR050446">
    <property type="entry name" value="FAD-oxidoreductase/Apoptosis"/>
</dbReference>
<evidence type="ECO:0000256" key="3">
    <source>
        <dbReference type="ARBA" id="ARBA00022827"/>
    </source>
</evidence>
<feature type="domain" description="FAD/NAD(P)-binding" evidence="5">
    <location>
        <begin position="7"/>
        <end position="302"/>
    </location>
</feature>
<dbReference type="GO" id="GO:0051213">
    <property type="term" value="F:dioxygenase activity"/>
    <property type="evidence" value="ECO:0007669"/>
    <property type="project" value="UniProtKB-KW"/>
</dbReference>
<proteinExistence type="predicted"/>
<dbReference type="InterPro" id="IPR016156">
    <property type="entry name" value="FAD/NAD-linked_Rdtase_dimer_sf"/>
</dbReference>
<protein>
    <submittedName>
        <fullName evidence="7">3-phenylpropionate/trans-cinnamate dioxygenase ferredoxin reductase subunit</fullName>
    </submittedName>
</protein>
<comment type="cofactor">
    <cofactor evidence="1">
        <name>FAD</name>
        <dbReference type="ChEBI" id="CHEBI:57692"/>
    </cofactor>
</comment>
<feature type="domain" description="Reductase C-terminal" evidence="6">
    <location>
        <begin position="322"/>
        <end position="408"/>
    </location>
</feature>
<dbReference type="PRINTS" id="PR00411">
    <property type="entry name" value="PNDRDTASEI"/>
</dbReference>
<dbReference type="InterPro" id="IPR023753">
    <property type="entry name" value="FAD/NAD-binding_dom"/>
</dbReference>
<gene>
    <name evidence="7" type="ORF">SAMN05216275_10342</name>
</gene>
<evidence type="ECO:0000259" key="6">
    <source>
        <dbReference type="Pfam" id="PF14759"/>
    </source>
</evidence>
<sequence>MTTEQTFVIVGAGLAGAKAAQSLREEGFTGGITLIGAETERPYERPPLSKGYLLGKEEKAKVYVHDEGWYAGNSVELLLGRRVTGLDRAAHQVELDDGRRLGYAKLLLAPGSSPRRLDVPGADLDGVHYLRGLGDSERLREAIGGGGRVVVVGAGWIGLETAAAARGYGCEVTVVEPQPVPLRAALGPEMGAFFADVHRGQGVDVRLGLEVTGFLGTGRVRAVATGDGGEIPADVVIVGVGVRPGTELAERAGLAVDDGIVVDAALRTEDPDVYAAGDVASAFNPLYGTRIRVEHWANALNGGLAAGRSMLGQKVVYDRPPYFFTDQYDVGMEFSGWFAPGGYDSVVVRGDLEARAFHAFWLSGGRVVAGMHVNQWDEGIAPAQELIRAGARVDPDRLADPSVPLADLTAG</sequence>
<dbReference type="AlphaFoldDB" id="A0A1I3HWQ9"/>
<dbReference type="SUPFAM" id="SSF55424">
    <property type="entry name" value="FAD/NAD-linked reductases, dimerisation (C-terminal) domain"/>
    <property type="match status" value="1"/>
</dbReference>
<evidence type="ECO:0000259" key="5">
    <source>
        <dbReference type="Pfam" id="PF07992"/>
    </source>
</evidence>
<keyword evidence="4" id="KW-0560">Oxidoreductase</keyword>
<dbReference type="Pfam" id="PF07992">
    <property type="entry name" value="Pyr_redox_2"/>
    <property type="match status" value="1"/>
</dbReference>
<keyword evidence="8" id="KW-1185">Reference proteome</keyword>
<name>A0A1I3HWQ9_9ACTN</name>
<reference evidence="8" key="1">
    <citation type="submission" date="2016-10" db="EMBL/GenBank/DDBJ databases">
        <authorList>
            <person name="Varghese N."/>
            <person name="Submissions S."/>
        </authorList>
    </citation>
    <scope>NUCLEOTIDE SEQUENCE [LARGE SCALE GENOMIC DNA]</scope>
    <source>
        <strain evidence="8">CGMCC 4.2126</strain>
    </source>
</reference>
<dbReference type="GeneID" id="96296818"/>
<dbReference type="PANTHER" id="PTHR43557">
    <property type="entry name" value="APOPTOSIS-INDUCING FACTOR 1"/>
    <property type="match status" value="1"/>
</dbReference>
<evidence type="ECO:0000313" key="8">
    <source>
        <dbReference type="Proteomes" id="UP000199111"/>
    </source>
</evidence>
<accession>A0A1I3HWQ9</accession>
<evidence type="ECO:0000256" key="1">
    <source>
        <dbReference type="ARBA" id="ARBA00001974"/>
    </source>
</evidence>
<evidence type="ECO:0000313" key="7">
    <source>
        <dbReference type="EMBL" id="SFI40039.1"/>
    </source>
</evidence>
<evidence type="ECO:0000256" key="4">
    <source>
        <dbReference type="ARBA" id="ARBA00023002"/>
    </source>
</evidence>
<dbReference type="SUPFAM" id="SSF51905">
    <property type="entry name" value="FAD/NAD(P)-binding domain"/>
    <property type="match status" value="2"/>
</dbReference>
<keyword evidence="7" id="KW-0223">Dioxygenase</keyword>
<dbReference type="GO" id="GO:0005737">
    <property type="term" value="C:cytoplasm"/>
    <property type="evidence" value="ECO:0007669"/>
    <property type="project" value="TreeGrafter"/>
</dbReference>
<dbReference type="EMBL" id="FOQY01000003">
    <property type="protein sequence ID" value="SFI40039.1"/>
    <property type="molecule type" value="Genomic_DNA"/>
</dbReference>
<dbReference type="InterPro" id="IPR028202">
    <property type="entry name" value="Reductase_C"/>
</dbReference>
<dbReference type="RefSeq" id="WP_093885820.1">
    <property type="nucleotide sequence ID" value="NZ_FOQY01000003.1"/>
</dbReference>
<dbReference type="Gene3D" id="3.50.50.60">
    <property type="entry name" value="FAD/NAD(P)-binding domain"/>
    <property type="match status" value="2"/>
</dbReference>
<dbReference type="GO" id="GO:0016651">
    <property type="term" value="F:oxidoreductase activity, acting on NAD(P)H"/>
    <property type="evidence" value="ECO:0007669"/>
    <property type="project" value="TreeGrafter"/>
</dbReference>
<dbReference type="PRINTS" id="PR00368">
    <property type="entry name" value="FADPNR"/>
</dbReference>
<evidence type="ECO:0000256" key="2">
    <source>
        <dbReference type="ARBA" id="ARBA00022630"/>
    </source>
</evidence>
<dbReference type="Proteomes" id="UP000199111">
    <property type="component" value="Unassembled WGS sequence"/>
</dbReference>
<organism evidence="7 8">
    <name type="scientific">Streptosporangium canum</name>
    <dbReference type="NCBI Taxonomy" id="324952"/>
    <lineage>
        <taxon>Bacteria</taxon>
        <taxon>Bacillati</taxon>
        <taxon>Actinomycetota</taxon>
        <taxon>Actinomycetes</taxon>
        <taxon>Streptosporangiales</taxon>
        <taxon>Streptosporangiaceae</taxon>
        <taxon>Streptosporangium</taxon>
    </lineage>
</organism>
<dbReference type="Gene3D" id="3.30.390.30">
    <property type="match status" value="1"/>
</dbReference>